<evidence type="ECO:0000313" key="4">
    <source>
        <dbReference type="EMBL" id="GHE68544.1"/>
    </source>
</evidence>
<keyword evidence="1 4" id="KW-0808">Transferase</keyword>
<feature type="domain" description="MobA-like NTP transferase" evidence="3">
    <location>
        <begin position="5"/>
        <end position="114"/>
    </location>
</feature>
<dbReference type="SUPFAM" id="SSF53448">
    <property type="entry name" value="Nucleotide-diphospho-sugar transferases"/>
    <property type="match status" value="1"/>
</dbReference>
<evidence type="ECO:0000256" key="1">
    <source>
        <dbReference type="ARBA" id="ARBA00022679"/>
    </source>
</evidence>
<dbReference type="EMBL" id="BNAG01000003">
    <property type="protein sequence ID" value="GHE68544.1"/>
    <property type="molecule type" value="Genomic_DNA"/>
</dbReference>
<comment type="caution">
    <text evidence="4">The sequence shown here is derived from an EMBL/GenBank/DDBJ whole genome shotgun (WGS) entry which is preliminary data.</text>
</comment>
<dbReference type="GO" id="GO:0016740">
    <property type="term" value="F:transferase activity"/>
    <property type="evidence" value="ECO:0007669"/>
    <property type="project" value="UniProtKB-KW"/>
</dbReference>
<organism evidence="4 5">
    <name type="scientific">Roseivirga thermotolerans</name>
    <dbReference type="NCBI Taxonomy" id="1758176"/>
    <lineage>
        <taxon>Bacteria</taxon>
        <taxon>Pseudomonadati</taxon>
        <taxon>Bacteroidota</taxon>
        <taxon>Cytophagia</taxon>
        <taxon>Cytophagales</taxon>
        <taxon>Roseivirgaceae</taxon>
        <taxon>Roseivirga</taxon>
    </lineage>
</organism>
<dbReference type="InterPro" id="IPR050065">
    <property type="entry name" value="GlmU-like"/>
</dbReference>
<dbReference type="Proteomes" id="UP000658258">
    <property type="component" value="Unassembled WGS sequence"/>
</dbReference>
<dbReference type="InterPro" id="IPR025877">
    <property type="entry name" value="MobA-like_NTP_Trfase"/>
</dbReference>
<dbReference type="InterPro" id="IPR029044">
    <property type="entry name" value="Nucleotide-diphossugar_trans"/>
</dbReference>
<dbReference type="CDD" id="cd02523">
    <property type="entry name" value="PC_cytidylyltransferase"/>
    <property type="match status" value="1"/>
</dbReference>
<protein>
    <submittedName>
        <fullName evidence="4">Transferase</fullName>
    </submittedName>
</protein>
<name>A0ABQ3IAQ1_9BACT</name>
<evidence type="ECO:0000259" key="3">
    <source>
        <dbReference type="Pfam" id="PF12804"/>
    </source>
</evidence>
<keyword evidence="2" id="KW-0548">Nucleotidyltransferase</keyword>
<dbReference type="Pfam" id="PF12804">
    <property type="entry name" value="NTP_transf_3"/>
    <property type="match status" value="1"/>
</dbReference>
<keyword evidence="5" id="KW-1185">Reference proteome</keyword>
<dbReference type="RefSeq" id="WP_189630633.1">
    <property type="nucleotide sequence ID" value="NZ_BNAG01000003.1"/>
</dbReference>
<dbReference type="PANTHER" id="PTHR43584">
    <property type="entry name" value="NUCLEOTIDYL TRANSFERASE"/>
    <property type="match status" value="1"/>
</dbReference>
<accession>A0ABQ3IAQ1</accession>
<proteinExistence type="predicted"/>
<dbReference type="Gene3D" id="3.90.550.10">
    <property type="entry name" value="Spore Coat Polysaccharide Biosynthesis Protein SpsA, Chain A"/>
    <property type="match status" value="1"/>
</dbReference>
<evidence type="ECO:0000313" key="5">
    <source>
        <dbReference type="Proteomes" id="UP000658258"/>
    </source>
</evidence>
<evidence type="ECO:0000256" key="2">
    <source>
        <dbReference type="ARBA" id="ARBA00022695"/>
    </source>
</evidence>
<reference evidence="5" key="1">
    <citation type="journal article" date="2019" name="Int. J. Syst. Evol. Microbiol.">
        <title>The Global Catalogue of Microorganisms (GCM) 10K type strain sequencing project: providing services to taxonomists for standard genome sequencing and annotation.</title>
        <authorList>
            <consortium name="The Broad Institute Genomics Platform"/>
            <consortium name="The Broad Institute Genome Sequencing Center for Infectious Disease"/>
            <person name="Wu L."/>
            <person name="Ma J."/>
        </authorList>
    </citation>
    <scope>NUCLEOTIDE SEQUENCE [LARGE SCALE GENOMIC DNA]</scope>
    <source>
        <strain evidence="5">CGMCC 1.15111</strain>
    </source>
</reference>
<sequence>MENKAIILAAGRGSRMKEHTETKPKCLTELAGKTLLDWQIEALRKAGIEDVYVVRGYRSELINRPGLQYIKNERWAETNMVASLFCFDSSIREPTIISYSDIVYHKSHIEELKKVESDITITADKEWFALWKLRFENPFEDAETFITKDGRLNAIGGKTHHFNDIEAQYMGLIKLSPKGWGIVRSVYDELPQERKDNIDMTSLLNLLLEKGVPINVVYVKGQWCEVDSYDDVLCYERELNKNPEWAHDWR</sequence>
<gene>
    <name evidence="4" type="ORF">GCM10011340_25420</name>
</gene>
<dbReference type="PANTHER" id="PTHR43584:SF8">
    <property type="entry name" value="N-ACETYLMURAMATE ALPHA-1-PHOSPHATE URIDYLYLTRANSFERASE"/>
    <property type="match status" value="1"/>
</dbReference>